<dbReference type="PANTHER" id="PTHR42695">
    <property type="entry name" value="GLUTAMINE AMIDOTRANSFERASE YLR126C-RELATED"/>
    <property type="match status" value="1"/>
</dbReference>
<dbReference type="InterPro" id="IPR017926">
    <property type="entry name" value="GATASE"/>
</dbReference>
<keyword evidence="9" id="KW-1185">Reference proteome</keyword>
<accession>A0A5J9TF01</accession>
<evidence type="ECO:0000259" key="6">
    <source>
        <dbReference type="Pfam" id="PF00117"/>
    </source>
</evidence>
<gene>
    <name evidence="7" type="ORF">EJB05_43062</name>
    <name evidence="8" type="ORF">EJB05_43072</name>
</gene>
<dbReference type="InterPro" id="IPR029062">
    <property type="entry name" value="Class_I_gatase-like"/>
</dbReference>
<evidence type="ECO:0000313" key="7">
    <source>
        <dbReference type="EMBL" id="TVU09578.1"/>
    </source>
</evidence>
<evidence type="ECO:0000313" key="8">
    <source>
        <dbReference type="EMBL" id="TVU09588.1"/>
    </source>
</evidence>
<keyword evidence="4" id="KW-0963">Cytoplasm</keyword>
<dbReference type="PANTHER" id="PTHR42695:SF9">
    <property type="entry name" value="GAMMA-GLUTAMYL PEPTIDASE 2-RELATED"/>
    <property type="match status" value="1"/>
</dbReference>
<dbReference type="EMBL" id="RWGY01000039">
    <property type="protein sequence ID" value="TVU09588.1"/>
    <property type="molecule type" value="Genomic_DNA"/>
</dbReference>
<evidence type="ECO:0000313" key="9">
    <source>
        <dbReference type="Proteomes" id="UP000324897"/>
    </source>
</evidence>
<dbReference type="PROSITE" id="PS51273">
    <property type="entry name" value="GATASE_TYPE_1"/>
    <property type="match status" value="1"/>
</dbReference>
<dbReference type="InterPro" id="IPR044992">
    <property type="entry name" value="ChyE-like"/>
</dbReference>
<dbReference type="Proteomes" id="UP000324897">
    <property type="component" value="Chromosome 3"/>
</dbReference>
<dbReference type="EMBL" id="RWGY01000039">
    <property type="protein sequence ID" value="TVU09578.1"/>
    <property type="molecule type" value="Genomic_DNA"/>
</dbReference>
<proteinExistence type="inferred from homology"/>
<dbReference type="Gramene" id="TVU09588">
    <property type="protein sequence ID" value="TVU09588"/>
    <property type="gene ID" value="EJB05_43072"/>
</dbReference>
<feature type="domain" description="Glutamine amidotransferase" evidence="6">
    <location>
        <begin position="69"/>
        <end position="208"/>
    </location>
</feature>
<evidence type="ECO:0000256" key="1">
    <source>
        <dbReference type="ARBA" id="ARBA00004514"/>
    </source>
</evidence>
<comment type="pathway">
    <text evidence="2">Secondary metabolite biosynthesis.</text>
</comment>
<evidence type="ECO:0000256" key="2">
    <source>
        <dbReference type="ARBA" id="ARBA00005179"/>
    </source>
</evidence>
<evidence type="ECO:0000256" key="4">
    <source>
        <dbReference type="ARBA" id="ARBA00022490"/>
    </source>
</evidence>
<dbReference type="CDD" id="cd01741">
    <property type="entry name" value="GATase1_1"/>
    <property type="match status" value="1"/>
</dbReference>
<comment type="caution">
    <text evidence="8">The sequence shown here is derived from an EMBL/GenBank/DDBJ whole genome shotgun (WGS) entry which is preliminary data.</text>
</comment>
<protein>
    <recommendedName>
        <fullName evidence="6">Glutamine amidotransferase domain-containing protein</fullName>
    </recommendedName>
</protein>
<name>A0A5J9TF01_9POAL</name>
<comment type="similarity">
    <text evidence="3">Belongs to the peptidase C26 family.</text>
</comment>
<sequence length="262" mass="28745">MVAIAKAAAARKGGRFALLMAAHDSEYVIKKYGGYLNVFLAAFGDAGAGETWDLYRAVDGELPAPEDVCLYDGFVISGSPNDAYADDEWILQLCELVRDLHARRKRVLGVCFGHQVICRALGGRVGKASGGWDIGIREVAIAQLPRQCRFLDALRDLPPRAMITEIHQDEVWEVPAGAEVLASSDKTGVEMFRVGEHMLGVQGHPEYTNDILLSLVNRLLAAGSITVPFAEAVKRQLESTGPDREFWLKLCKSFLKADERSI</sequence>
<comment type="subcellular location">
    <subcellularLocation>
        <location evidence="1">Cytoplasm</location>
        <location evidence="1">Cytosol</location>
    </subcellularLocation>
</comment>
<evidence type="ECO:0000256" key="5">
    <source>
        <dbReference type="ARBA" id="ARBA00022801"/>
    </source>
</evidence>
<organism evidence="8 9">
    <name type="scientific">Eragrostis curvula</name>
    <name type="common">weeping love grass</name>
    <dbReference type="NCBI Taxonomy" id="38414"/>
    <lineage>
        <taxon>Eukaryota</taxon>
        <taxon>Viridiplantae</taxon>
        <taxon>Streptophyta</taxon>
        <taxon>Embryophyta</taxon>
        <taxon>Tracheophyta</taxon>
        <taxon>Spermatophyta</taxon>
        <taxon>Magnoliopsida</taxon>
        <taxon>Liliopsida</taxon>
        <taxon>Poales</taxon>
        <taxon>Poaceae</taxon>
        <taxon>PACMAD clade</taxon>
        <taxon>Chloridoideae</taxon>
        <taxon>Eragrostideae</taxon>
        <taxon>Eragrostidinae</taxon>
        <taxon>Eragrostis</taxon>
    </lineage>
</organism>
<keyword evidence="5" id="KW-0378">Hydrolase</keyword>
<dbReference type="AlphaFoldDB" id="A0A5J9TF01"/>
<dbReference type="Gramene" id="TVU09578">
    <property type="protein sequence ID" value="TVU09578"/>
    <property type="gene ID" value="EJB05_43062"/>
</dbReference>
<reference evidence="8 9" key="1">
    <citation type="journal article" date="2019" name="Sci. Rep.">
        <title>A high-quality genome of Eragrostis curvula grass provides insights into Poaceae evolution and supports new strategies to enhance forage quality.</title>
        <authorList>
            <person name="Carballo J."/>
            <person name="Santos B.A.C.M."/>
            <person name="Zappacosta D."/>
            <person name="Garbus I."/>
            <person name="Selva J.P."/>
            <person name="Gallo C.A."/>
            <person name="Diaz A."/>
            <person name="Albertini E."/>
            <person name="Caccamo M."/>
            <person name="Echenique V."/>
        </authorList>
    </citation>
    <scope>NUCLEOTIDE SEQUENCE [LARGE SCALE GENOMIC DNA]</scope>
    <source>
        <strain evidence="9">cv. Victoria</strain>
        <tissue evidence="8">Leaf</tissue>
    </source>
</reference>
<dbReference type="OrthoDB" id="92161at2759"/>
<dbReference type="GO" id="GO:0019760">
    <property type="term" value="P:glucosinolate metabolic process"/>
    <property type="evidence" value="ECO:0007669"/>
    <property type="project" value="UniProtKB-ARBA"/>
</dbReference>
<dbReference type="SUPFAM" id="SSF52317">
    <property type="entry name" value="Class I glutamine amidotransferase-like"/>
    <property type="match status" value="1"/>
</dbReference>
<dbReference type="Gene3D" id="3.40.50.880">
    <property type="match status" value="1"/>
</dbReference>
<dbReference type="GO" id="GO:0005829">
    <property type="term" value="C:cytosol"/>
    <property type="evidence" value="ECO:0007669"/>
    <property type="project" value="UniProtKB-SubCell"/>
</dbReference>
<dbReference type="GO" id="GO:0008233">
    <property type="term" value="F:peptidase activity"/>
    <property type="evidence" value="ECO:0007669"/>
    <property type="project" value="UniProtKB-ARBA"/>
</dbReference>
<dbReference type="Pfam" id="PF00117">
    <property type="entry name" value="GATase"/>
    <property type="match status" value="1"/>
</dbReference>
<evidence type="ECO:0000256" key="3">
    <source>
        <dbReference type="ARBA" id="ARBA00011083"/>
    </source>
</evidence>
<dbReference type="FunFam" id="3.40.50.880:FF:000040">
    <property type="entry name" value="Gamma-glutamyl peptidase 5"/>
    <property type="match status" value="1"/>
</dbReference>
<feature type="non-terminal residue" evidence="8">
    <location>
        <position position="1"/>
    </location>
</feature>